<accession>A0ABZ0L9S5</accession>
<keyword evidence="2" id="KW-1185">Reference proteome</keyword>
<dbReference type="Gene3D" id="3.30.530.20">
    <property type="match status" value="1"/>
</dbReference>
<dbReference type="EMBL" id="CP129118">
    <property type="protein sequence ID" value="WOV89287.1"/>
    <property type="molecule type" value="Genomic_DNA"/>
</dbReference>
<evidence type="ECO:0000313" key="2">
    <source>
        <dbReference type="Proteomes" id="UP001303902"/>
    </source>
</evidence>
<dbReference type="Proteomes" id="UP001303902">
    <property type="component" value="Chromosome"/>
</dbReference>
<organism evidence="1 2">
    <name type="scientific">Sporosarcina oncorhynchi</name>
    <dbReference type="NCBI Taxonomy" id="3056444"/>
    <lineage>
        <taxon>Bacteria</taxon>
        <taxon>Bacillati</taxon>
        <taxon>Bacillota</taxon>
        <taxon>Bacilli</taxon>
        <taxon>Bacillales</taxon>
        <taxon>Caryophanaceae</taxon>
        <taxon>Sporosarcina</taxon>
    </lineage>
</organism>
<protein>
    <recommendedName>
        <fullName evidence="3">Activator of Hsp90 ATPase homolog 1-like protein</fullName>
    </recommendedName>
</protein>
<gene>
    <name evidence="1" type="ORF">QWT69_14460</name>
</gene>
<dbReference type="InterPro" id="IPR023393">
    <property type="entry name" value="START-like_dom_sf"/>
</dbReference>
<dbReference type="RefSeq" id="WP_317971174.1">
    <property type="nucleotide sequence ID" value="NZ_CP129118.1"/>
</dbReference>
<name>A0ABZ0L9S5_9BACL</name>
<proteinExistence type="predicted"/>
<sequence>MNTAITTKMKIHKPASDVFEAIVDPVKMGGYWFSSGMMSIKMSVQRCGIAA</sequence>
<evidence type="ECO:0000313" key="1">
    <source>
        <dbReference type="EMBL" id="WOV89287.1"/>
    </source>
</evidence>
<reference evidence="1 2" key="1">
    <citation type="submission" date="2023-06" db="EMBL/GenBank/DDBJ databases">
        <title>Sporosarcina sp. nov., isolated from Korean tranditional fermented seafood 'Jeotgal'.</title>
        <authorList>
            <person name="Yang A.I."/>
            <person name="Shin N.-R."/>
        </authorList>
    </citation>
    <scope>NUCLEOTIDE SEQUENCE [LARGE SCALE GENOMIC DNA]</scope>
    <source>
        <strain evidence="1 2">T2O-4</strain>
    </source>
</reference>
<evidence type="ECO:0008006" key="3">
    <source>
        <dbReference type="Google" id="ProtNLM"/>
    </source>
</evidence>